<feature type="compositionally biased region" description="Low complexity" evidence="6">
    <location>
        <begin position="1"/>
        <end position="17"/>
    </location>
</feature>
<protein>
    <submittedName>
        <fullName evidence="8">Transcriptional activator FOSB/c-Fos and related bZIP transcription factors</fullName>
    </submittedName>
</protein>
<feature type="compositionally biased region" description="Low complexity" evidence="6">
    <location>
        <begin position="132"/>
        <end position="143"/>
    </location>
</feature>
<accession>A0A0P1BQ59</accession>
<feature type="region of interest" description="Disordered" evidence="6">
    <location>
        <begin position="1"/>
        <end position="20"/>
    </location>
</feature>
<dbReference type="EMBL" id="CCYA01000270">
    <property type="protein sequence ID" value="CEH18212.1"/>
    <property type="molecule type" value="Genomic_DNA"/>
</dbReference>
<comment type="subcellular location">
    <subcellularLocation>
        <location evidence="1">Nucleus</location>
    </subcellularLocation>
</comment>
<feature type="region of interest" description="Disordered" evidence="6">
    <location>
        <begin position="96"/>
        <end position="164"/>
    </location>
</feature>
<dbReference type="InterPro" id="IPR046347">
    <property type="entry name" value="bZIP_sf"/>
</dbReference>
<dbReference type="Proteomes" id="UP000054845">
    <property type="component" value="Unassembled WGS sequence"/>
</dbReference>
<dbReference type="SUPFAM" id="SSF57959">
    <property type="entry name" value="Leucine zipper domain"/>
    <property type="match status" value="1"/>
</dbReference>
<keyword evidence="5" id="KW-0539">Nucleus</keyword>
<proteinExistence type="predicted"/>
<dbReference type="Pfam" id="PF11786">
    <property type="entry name" value="Aft1_HRA"/>
    <property type="match status" value="1"/>
</dbReference>
<keyword evidence="2" id="KW-0805">Transcription regulation</keyword>
<dbReference type="PROSITE" id="PS50217">
    <property type="entry name" value="BZIP"/>
    <property type="match status" value="1"/>
</dbReference>
<evidence type="ECO:0000313" key="9">
    <source>
        <dbReference type="Proteomes" id="UP000054845"/>
    </source>
</evidence>
<dbReference type="GO" id="GO:0005634">
    <property type="term" value="C:nucleus"/>
    <property type="evidence" value="ECO:0007669"/>
    <property type="project" value="UniProtKB-SubCell"/>
</dbReference>
<dbReference type="GO" id="GO:0003700">
    <property type="term" value="F:DNA-binding transcription factor activity"/>
    <property type="evidence" value="ECO:0007669"/>
    <property type="project" value="InterPro"/>
</dbReference>
<keyword evidence="3" id="KW-0238">DNA-binding</keyword>
<evidence type="ECO:0000313" key="8">
    <source>
        <dbReference type="EMBL" id="CEH18212.1"/>
    </source>
</evidence>
<name>A0A0P1BQ59_9BASI</name>
<dbReference type="SMART" id="SM00338">
    <property type="entry name" value="BRLZ"/>
    <property type="match status" value="1"/>
</dbReference>
<reference evidence="8 9" key="1">
    <citation type="submission" date="2014-09" db="EMBL/GenBank/DDBJ databases">
        <authorList>
            <person name="Magalhaes I.L.F."/>
            <person name="Oliveira U."/>
            <person name="Santos F.R."/>
            <person name="Vidigal T.H.D.A."/>
            <person name="Brescovit A.D."/>
            <person name="Santos A.J."/>
        </authorList>
    </citation>
    <scope>NUCLEOTIDE SEQUENCE [LARGE SCALE GENOMIC DNA]</scope>
</reference>
<evidence type="ECO:0000256" key="5">
    <source>
        <dbReference type="ARBA" id="ARBA00023242"/>
    </source>
</evidence>
<dbReference type="Gene3D" id="1.20.5.170">
    <property type="match status" value="1"/>
</dbReference>
<evidence type="ECO:0000256" key="2">
    <source>
        <dbReference type="ARBA" id="ARBA00023015"/>
    </source>
</evidence>
<dbReference type="OrthoDB" id="295274at2759"/>
<sequence length="329" mass="33337">MSATAARTAAAGTLRTGPLSPAMLAGPAAASGNGQNNGSGFDVSAYRTGFTPDLSNFKTGLTPLGSGGAGFPPPSPGTAAFLAMITHGGGPGLTPGTLNALTGANGMQDNGHLGAQQSGREGGGKKAKTPHSEAGSLGSPGPGSDDEMEEFDKNGEPLDDEEKRKNFLERNRQAALKCRQRKKAWLQQLQQRAEMLQNDNEHLRDNIGALRGEIAFLKAQLMAAQAQLAGGLPPGSMGEAGGPVHSIPGPHGVIPVSAAQGGGLPPGVPLPSGLSMNMNTSAHPAHIAGVGPGTYQAHTVPRPTHIPGPYMPQGPAGAVQPPRPKQEAV</sequence>
<keyword evidence="9" id="KW-1185">Reference proteome</keyword>
<evidence type="ECO:0000256" key="1">
    <source>
        <dbReference type="ARBA" id="ARBA00004123"/>
    </source>
</evidence>
<dbReference type="InterPro" id="IPR021755">
    <property type="entry name" value="TF_Aft1_HRA"/>
</dbReference>
<feature type="region of interest" description="Disordered" evidence="6">
    <location>
        <begin position="305"/>
        <end position="329"/>
    </location>
</feature>
<dbReference type="FunFam" id="1.20.5.170:FF:000053">
    <property type="entry name" value="BZIP transcription factor AtfA"/>
    <property type="match status" value="1"/>
</dbReference>
<dbReference type="InterPro" id="IPR051027">
    <property type="entry name" value="bZIP_transcription_factors"/>
</dbReference>
<dbReference type="GO" id="GO:0003677">
    <property type="term" value="F:DNA binding"/>
    <property type="evidence" value="ECO:0007669"/>
    <property type="project" value="UniProtKB-KW"/>
</dbReference>
<evidence type="ECO:0000256" key="6">
    <source>
        <dbReference type="SAM" id="MobiDB-lite"/>
    </source>
</evidence>
<dbReference type="PANTHER" id="PTHR19304">
    <property type="entry name" value="CYCLIC-AMP RESPONSE ELEMENT BINDING PROTEIN"/>
    <property type="match status" value="1"/>
</dbReference>
<evidence type="ECO:0000259" key="7">
    <source>
        <dbReference type="PROSITE" id="PS50217"/>
    </source>
</evidence>
<dbReference type="InterPro" id="IPR004827">
    <property type="entry name" value="bZIP"/>
</dbReference>
<dbReference type="Pfam" id="PF00170">
    <property type="entry name" value="bZIP_1"/>
    <property type="match status" value="1"/>
</dbReference>
<evidence type="ECO:0000256" key="3">
    <source>
        <dbReference type="ARBA" id="ARBA00023125"/>
    </source>
</evidence>
<dbReference type="STRING" id="401625.A0A0P1BQ59"/>
<feature type="compositionally biased region" description="Basic and acidic residues" evidence="6">
    <location>
        <begin position="151"/>
        <end position="164"/>
    </location>
</feature>
<dbReference type="CDD" id="cd14687">
    <property type="entry name" value="bZIP_ATF2"/>
    <property type="match status" value="1"/>
</dbReference>
<dbReference type="AlphaFoldDB" id="A0A0P1BQ59"/>
<feature type="domain" description="BZIP" evidence="7">
    <location>
        <begin position="161"/>
        <end position="224"/>
    </location>
</feature>
<evidence type="ECO:0000256" key="4">
    <source>
        <dbReference type="ARBA" id="ARBA00023163"/>
    </source>
</evidence>
<keyword evidence="4" id="KW-0804">Transcription</keyword>
<organism evidence="8 9">
    <name type="scientific">Ceraceosorus bombacis</name>
    <dbReference type="NCBI Taxonomy" id="401625"/>
    <lineage>
        <taxon>Eukaryota</taxon>
        <taxon>Fungi</taxon>
        <taxon>Dikarya</taxon>
        <taxon>Basidiomycota</taxon>
        <taxon>Ustilaginomycotina</taxon>
        <taxon>Exobasidiomycetes</taxon>
        <taxon>Ceraceosorales</taxon>
        <taxon>Ceraceosoraceae</taxon>
        <taxon>Ceraceosorus</taxon>
    </lineage>
</organism>